<comment type="subcellular location">
    <subcellularLocation>
        <location evidence="5">Cell membrane</location>
        <topology evidence="5">Multi-pass membrane protein</topology>
    </subcellularLocation>
    <subcellularLocation>
        <location evidence="1">Membrane</location>
        <topology evidence="1">Multi-pass membrane protein</topology>
    </subcellularLocation>
</comment>
<comment type="caution">
    <text evidence="5">Lacks conserved residue(s) required for the propagation of feature annotation.</text>
</comment>
<keyword evidence="5" id="KW-0813">Transport</keyword>
<accession>A0ABY9WU73</accession>
<evidence type="ECO:0000256" key="4">
    <source>
        <dbReference type="ARBA" id="ARBA00023136"/>
    </source>
</evidence>
<evidence type="ECO:0000256" key="3">
    <source>
        <dbReference type="ARBA" id="ARBA00022989"/>
    </source>
</evidence>
<protein>
    <recommendedName>
        <fullName evidence="5">Transport permease protein</fullName>
    </recommendedName>
</protein>
<dbReference type="EMBL" id="CP043494">
    <property type="protein sequence ID" value="WNG47335.1"/>
    <property type="molecule type" value="Genomic_DNA"/>
</dbReference>
<evidence type="ECO:0000256" key="1">
    <source>
        <dbReference type="ARBA" id="ARBA00004141"/>
    </source>
</evidence>
<gene>
    <name evidence="7" type="ORF">F0U60_26800</name>
</gene>
<dbReference type="Pfam" id="PF01061">
    <property type="entry name" value="ABC2_membrane"/>
    <property type="match status" value="1"/>
</dbReference>
<keyword evidence="8" id="KW-1185">Reference proteome</keyword>
<sequence>MSFNRAAAVVLRQFYLIRGSPSRVFPLFVWVAIDMVLWGFITRYLNTVTGSGGPDFVPSLLGAVLLWDFLTRVMQGVTMAFFEDVWSRNFLNIFATPLSISEYISGLVLSSIATSSIGLIVMLVVASTAFGLSLFSFGLLIVPFLLVLFLFGIALGIFGTAIVLRLGPSAEWFVWPIPAVVSPFAGVFYPLATLPEWMQLVARLLPPSYVFEGMRTIVSGGAFSATTLLWGVGLALLYILLACWVFTRVYRQAVRTGLIARYSAESVS</sequence>
<dbReference type="RefSeq" id="WP_395825063.1">
    <property type="nucleotide sequence ID" value="NZ_CP043494.1"/>
</dbReference>
<evidence type="ECO:0000259" key="6">
    <source>
        <dbReference type="PROSITE" id="PS51012"/>
    </source>
</evidence>
<dbReference type="PROSITE" id="PS51012">
    <property type="entry name" value="ABC_TM2"/>
    <property type="match status" value="1"/>
</dbReference>
<keyword evidence="4 5" id="KW-0472">Membrane</keyword>
<keyword evidence="3 5" id="KW-1133">Transmembrane helix</keyword>
<feature type="transmembrane region" description="Helical" evidence="5">
    <location>
        <begin position="172"/>
        <end position="192"/>
    </location>
</feature>
<feature type="transmembrane region" description="Helical" evidence="5">
    <location>
        <begin position="228"/>
        <end position="247"/>
    </location>
</feature>
<dbReference type="InterPro" id="IPR013525">
    <property type="entry name" value="ABC2_TM"/>
</dbReference>
<proteinExistence type="inferred from homology"/>
<dbReference type="Proteomes" id="UP001611383">
    <property type="component" value="Chromosome"/>
</dbReference>
<feature type="transmembrane region" description="Helical" evidence="5">
    <location>
        <begin position="132"/>
        <end position="160"/>
    </location>
</feature>
<organism evidence="7 8">
    <name type="scientific">Archangium minus</name>
    <dbReference type="NCBI Taxonomy" id="83450"/>
    <lineage>
        <taxon>Bacteria</taxon>
        <taxon>Pseudomonadati</taxon>
        <taxon>Myxococcota</taxon>
        <taxon>Myxococcia</taxon>
        <taxon>Myxococcales</taxon>
        <taxon>Cystobacterineae</taxon>
        <taxon>Archangiaceae</taxon>
        <taxon>Archangium</taxon>
    </lineage>
</organism>
<keyword evidence="5" id="KW-1003">Cell membrane</keyword>
<dbReference type="InterPro" id="IPR047817">
    <property type="entry name" value="ABC2_TM_bact-type"/>
</dbReference>
<feature type="domain" description="ABC transmembrane type-2" evidence="6">
    <location>
        <begin position="22"/>
        <end position="249"/>
    </location>
</feature>
<reference evidence="7 8" key="1">
    <citation type="submission" date="2019-08" db="EMBL/GenBank/DDBJ databases">
        <title>Archangium and Cystobacter genomes.</title>
        <authorList>
            <person name="Chen I.-C.K."/>
            <person name="Wielgoss S."/>
        </authorList>
    </citation>
    <scope>NUCLEOTIDE SEQUENCE [LARGE SCALE GENOMIC DNA]</scope>
    <source>
        <strain evidence="7 8">Cbm 6</strain>
    </source>
</reference>
<keyword evidence="2 5" id="KW-0812">Transmembrane</keyword>
<dbReference type="InterPro" id="IPR000412">
    <property type="entry name" value="ABC_2_transport"/>
</dbReference>
<evidence type="ECO:0000256" key="2">
    <source>
        <dbReference type="ARBA" id="ARBA00022692"/>
    </source>
</evidence>
<feature type="transmembrane region" description="Helical" evidence="5">
    <location>
        <begin position="24"/>
        <end position="41"/>
    </location>
</feature>
<dbReference type="InterPro" id="IPR051784">
    <property type="entry name" value="Nod_factor_ABC_transporter"/>
</dbReference>
<evidence type="ECO:0000313" key="8">
    <source>
        <dbReference type="Proteomes" id="UP001611383"/>
    </source>
</evidence>
<dbReference type="PANTHER" id="PTHR43229">
    <property type="entry name" value="NODULATION PROTEIN J"/>
    <property type="match status" value="1"/>
</dbReference>
<evidence type="ECO:0000313" key="7">
    <source>
        <dbReference type="EMBL" id="WNG47335.1"/>
    </source>
</evidence>
<dbReference type="PANTHER" id="PTHR43229:SF2">
    <property type="entry name" value="NODULATION PROTEIN J"/>
    <property type="match status" value="1"/>
</dbReference>
<dbReference type="PIRSF" id="PIRSF006648">
    <property type="entry name" value="DrrB"/>
    <property type="match status" value="1"/>
</dbReference>
<evidence type="ECO:0000256" key="5">
    <source>
        <dbReference type="RuleBase" id="RU361157"/>
    </source>
</evidence>
<name>A0ABY9WU73_9BACT</name>
<comment type="similarity">
    <text evidence="5">Belongs to the ABC-2 integral membrane protein family.</text>
</comment>